<gene>
    <name evidence="2" type="ordered locus">Hmuk_0413</name>
</gene>
<evidence type="ECO:0000313" key="2">
    <source>
        <dbReference type="EMBL" id="ACV46547.1"/>
    </source>
</evidence>
<proteinExistence type="predicted"/>
<dbReference type="HOGENOM" id="CLU_087192_0_0_2"/>
<organism evidence="2 3">
    <name type="scientific">Halomicrobium mukohataei (strain ATCC 700874 / DSM 12286 / JCM 9738 / NCIMB 13541)</name>
    <name type="common">Haloarcula mukohataei</name>
    <dbReference type="NCBI Taxonomy" id="485914"/>
    <lineage>
        <taxon>Archaea</taxon>
        <taxon>Methanobacteriati</taxon>
        <taxon>Methanobacteriota</taxon>
        <taxon>Stenosarchaea group</taxon>
        <taxon>Halobacteria</taxon>
        <taxon>Halobacteriales</taxon>
        <taxon>Haloarculaceae</taxon>
        <taxon>Halomicrobium</taxon>
    </lineage>
</organism>
<accession>C7NXV9</accession>
<dbReference type="InterPro" id="IPR006311">
    <property type="entry name" value="TAT_signal"/>
</dbReference>
<dbReference type="AlphaFoldDB" id="C7NXV9"/>
<evidence type="ECO:0000256" key="1">
    <source>
        <dbReference type="SAM" id="MobiDB-lite"/>
    </source>
</evidence>
<dbReference type="PROSITE" id="PS51318">
    <property type="entry name" value="TAT"/>
    <property type="match status" value="1"/>
</dbReference>
<reference evidence="2 3" key="1">
    <citation type="journal article" date="2009" name="Stand. Genomic Sci.">
        <title>Complete genome sequence of Halomicrobium mukohataei type strain (arg-2).</title>
        <authorList>
            <person name="Tindall B.J."/>
            <person name="Schneider S."/>
            <person name="Lapidus A."/>
            <person name="Copeland A."/>
            <person name="Glavina Del Rio T."/>
            <person name="Nolan M."/>
            <person name="Lucas S."/>
            <person name="Chen F."/>
            <person name="Tice H."/>
            <person name="Cheng J.F."/>
            <person name="Saunders E."/>
            <person name="Bruce D."/>
            <person name="Goodwin L."/>
            <person name="Pitluck S."/>
            <person name="Mikhailova N."/>
            <person name="Pati A."/>
            <person name="Ivanova N."/>
            <person name="Mavrommatis K."/>
            <person name="Chen A."/>
            <person name="Palaniappan K."/>
            <person name="Chain P."/>
            <person name="Land M."/>
            <person name="Hauser L."/>
            <person name="Chang Y.J."/>
            <person name="Jeffries C.D."/>
            <person name="Brettin T."/>
            <person name="Han C."/>
            <person name="Rohde M."/>
            <person name="Goker M."/>
            <person name="Bristow J."/>
            <person name="Eisen J.A."/>
            <person name="Markowitz V."/>
            <person name="Hugenholtz P."/>
            <person name="Klenk H.P."/>
            <person name="Kyrpides N.C."/>
            <person name="Detter J.C."/>
        </authorList>
    </citation>
    <scope>NUCLEOTIDE SEQUENCE [LARGE SCALE GENOMIC DNA]</scope>
    <source>
        <strain evidence="3">ATCC 700874 / DSM 12286 / JCM 9738 / NCIMB 13541</strain>
    </source>
</reference>
<keyword evidence="3" id="KW-1185">Reference proteome</keyword>
<feature type="region of interest" description="Disordered" evidence="1">
    <location>
        <begin position="65"/>
        <end position="93"/>
    </location>
</feature>
<dbReference type="eggNOG" id="arCOG10937">
    <property type="taxonomic scope" value="Archaea"/>
</dbReference>
<dbReference type="KEGG" id="hmu:Hmuk_0413"/>
<evidence type="ECO:0000313" key="3">
    <source>
        <dbReference type="Proteomes" id="UP000001746"/>
    </source>
</evidence>
<sequence>MRDRRNFIRMAAGSIAALSTVGTVSAARRTHGLSKQKVNKAFHRGIIQDGAAGARANLEDLGIEDPTVKSHNDFNVQTDPETLTEEDDDAGRVSPEYKYGDPENTDSKLFVSQHNVDGSDDKVKVSVGMALRDQKLTAGHAFWCDDAIGVGYNNSDWAAVGNPVVRASKDHSARFTSDDVGDDALAGTVNIKDHYGRGEETSLPQAAATLSGVFRLRDGKVPSTLWGSYNHTLSISPSGAISDISGGKGGISVGLNTEARKAWSIADSVDPRKDLPGY</sequence>
<dbReference type="Proteomes" id="UP000001746">
    <property type="component" value="Chromosome"/>
</dbReference>
<protein>
    <submittedName>
        <fullName evidence="2">Uncharacterized protein</fullName>
    </submittedName>
</protein>
<dbReference type="EMBL" id="CP001688">
    <property type="protein sequence ID" value="ACV46547.1"/>
    <property type="molecule type" value="Genomic_DNA"/>
</dbReference>
<name>C7NXV9_HALMD</name>